<feature type="domain" description="Protein kinase" evidence="5">
    <location>
        <begin position="1"/>
        <end position="257"/>
    </location>
</feature>
<proteinExistence type="predicted"/>
<evidence type="ECO:0000256" key="1">
    <source>
        <dbReference type="ARBA" id="ARBA00022679"/>
    </source>
</evidence>
<gene>
    <name evidence="6" type="ORF">CPB83DRAFT_757101</name>
</gene>
<reference evidence="6" key="1">
    <citation type="submission" date="2020-11" db="EMBL/GenBank/DDBJ databases">
        <authorList>
            <consortium name="DOE Joint Genome Institute"/>
            <person name="Ahrendt S."/>
            <person name="Riley R."/>
            <person name="Andreopoulos W."/>
            <person name="Labutti K."/>
            <person name="Pangilinan J."/>
            <person name="Ruiz-Duenas F.J."/>
            <person name="Barrasa J.M."/>
            <person name="Sanchez-Garcia M."/>
            <person name="Camarero S."/>
            <person name="Miyauchi S."/>
            <person name="Serrano A."/>
            <person name="Linde D."/>
            <person name="Babiker R."/>
            <person name="Drula E."/>
            <person name="Ayuso-Fernandez I."/>
            <person name="Pacheco R."/>
            <person name="Padilla G."/>
            <person name="Ferreira P."/>
            <person name="Barriuso J."/>
            <person name="Kellner H."/>
            <person name="Castanera R."/>
            <person name="Alfaro M."/>
            <person name="Ramirez L."/>
            <person name="Pisabarro A.G."/>
            <person name="Kuo A."/>
            <person name="Tritt A."/>
            <person name="Lipzen A."/>
            <person name="He G."/>
            <person name="Yan M."/>
            <person name="Ng V."/>
            <person name="Cullen D."/>
            <person name="Martin F."/>
            <person name="Rosso M.-N."/>
            <person name="Henrissat B."/>
            <person name="Hibbett D."/>
            <person name="Martinez A.T."/>
            <person name="Grigoriev I.V."/>
        </authorList>
    </citation>
    <scope>NUCLEOTIDE SEQUENCE</scope>
    <source>
        <strain evidence="6">CBS 506.95</strain>
    </source>
</reference>
<sequence length="284" mass="32025">DVYHVEIANVSICVRVLRQTAANDIETIRKDFCRELVVWRQLRHPHVISLYGASLDIFPKRFCFILPWFPFGSILSFLDKNPDHDRFAAIAQIADGLEYLHSIRPPVIHKDIKAANVLVDEEKNCVLSDFGLSYVLDSVASAPEAGGTWPWMPPEFFTCPDPNTRARDGRPRDVYSFGCTIFEIMTGLQPFMIMKATTDGQSAPLPPTSSSWTPQDLHFWDIAKSCVEVDPDQRLTAVDISALIKEVRRSLSPHRSISPSTTNSVVSQFKLQFFCATNDIGFTF</sequence>
<dbReference type="SUPFAM" id="SSF56112">
    <property type="entry name" value="Protein kinase-like (PK-like)"/>
    <property type="match status" value="1"/>
</dbReference>
<organism evidence="6 7">
    <name type="scientific">Crepidotus variabilis</name>
    <dbReference type="NCBI Taxonomy" id="179855"/>
    <lineage>
        <taxon>Eukaryota</taxon>
        <taxon>Fungi</taxon>
        <taxon>Dikarya</taxon>
        <taxon>Basidiomycota</taxon>
        <taxon>Agaricomycotina</taxon>
        <taxon>Agaricomycetes</taxon>
        <taxon>Agaricomycetidae</taxon>
        <taxon>Agaricales</taxon>
        <taxon>Agaricineae</taxon>
        <taxon>Crepidotaceae</taxon>
        <taxon>Crepidotus</taxon>
    </lineage>
</organism>
<dbReference type="PANTHER" id="PTHR44329">
    <property type="entry name" value="SERINE/THREONINE-PROTEIN KINASE TNNI3K-RELATED"/>
    <property type="match status" value="1"/>
</dbReference>
<dbReference type="InterPro" id="IPR008271">
    <property type="entry name" value="Ser/Thr_kinase_AS"/>
</dbReference>
<dbReference type="GO" id="GO:0005524">
    <property type="term" value="F:ATP binding"/>
    <property type="evidence" value="ECO:0007669"/>
    <property type="project" value="UniProtKB-KW"/>
</dbReference>
<dbReference type="Gene3D" id="1.10.510.10">
    <property type="entry name" value="Transferase(Phosphotransferase) domain 1"/>
    <property type="match status" value="1"/>
</dbReference>
<evidence type="ECO:0000313" key="7">
    <source>
        <dbReference type="Proteomes" id="UP000807306"/>
    </source>
</evidence>
<protein>
    <submittedName>
        <fullName evidence="6">Kinase-like domain-containing protein</fullName>
    </submittedName>
</protein>
<dbReference type="PROSITE" id="PS00108">
    <property type="entry name" value="PROTEIN_KINASE_ST"/>
    <property type="match status" value="1"/>
</dbReference>
<keyword evidence="1" id="KW-0808">Transferase</keyword>
<dbReference type="InterPro" id="IPR011009">
    <property type="entry name" value="Kinase-like_dom_sf"/>
</dbReference>
<dbReference type="EMBL" id="MU157827">
    <property type="protein sequence ID" value="KAF9533984.1"/>
    <property type="molecule type" value="Genomic_DNA"/>
</dbReference>
<dbReference type="PANTHER" id="PTHR44329:SF288">
    <property type="entry name" value="MITOGEN-ACTIVATED PROTEIN KINASE KINASE KINASE 20"/>
    <property type="match status" value="1"/>
</dbReference>
<keyword evidence="2" id="KW-0547">Nucleotide-binding</keyword>
<dbReference type="OrthoDB" id="4062651at2759"/>
<comment type="caution">
    <text evidence="6">The sequence shown here is derived from an EMBL/GenBank/DDBJ whole genome shotgun (WGS) entry which is preliminary data.</text>
</comment>
<evidence type="ECO:0000256" key="2">
    <source>
        <dbReference type="ARBA" id="ARBA00022741"/>
    </source>
</evidence>
<dbReference type="PROSITE" id="PS50011">
    <property type="entry name" value="PROTEIN_KINASE_DOM"/>
    <property type="match status" value="1"/>
</dbReference>
<evidence type="ECO:0000256" key="4">
    <source>
        <dbReference type="ARBA" id="ARBA00022840"/>
    </source>
</evidence>
<dbReference type="Pfam" id="PF00069">
    <property type="entry name" value="Pkinase"/>
    <property type="match status" value="1"/>
</dbReference>
<dbReference type="InterPro" id="IPR051681">
    <property type="entry name" value="Ser/Thr_Kinases-Pseudokinases"/>
</dbReference>
<keyword evidence="3 6" id="KW-0418">Kinase</keyword>
<keyword evidence="7" id="KW-1185">Reference proteome</keyword>
<dbReference type="InterPro" id="IPR000719">
    <property type="entry name" value="Prot_kinase_dom"/>
</dbReference>
<dbReference type="AlphaFoldDB" id="A0A9P6ES07"/>
<feature type="non-terminal residue" evidence="6">
    <location>
        <position position="1"/>
    </location>
</feature>
<evidence type="ECO:0000259" key="5">
    <source>
        <dbReference type="PROSITE" id="PS50011"/>
    </source>
</evidence>
<dbReference type="SMART" id="SM00220">
    <property type="entry name" value="S_TKc"/>
    <property type="match status" value="1"/>
</dbReference>
<dbReference type="Proteomes" id="UP000807306">
    <property type="component" value="Unassembled WGS sequence"/>
</dbReference>
<dbReference type="GO" id="GO:0004674">
    <property type="term" value="F:protein serine/threonine kinase activity"/>
    <property type="evidence" value="ECO:0007669"/>
    <property type="project" value="TreeGrafter"/>
</dbReference>
<evidence type="ECO:0000313" key="6">
    <source>
        <dbReference type="EMBL" id="KAF9533984.1"/>
    </source>
</evidence>
<accession>A0A9P6ES07</accession>
<evidence type="ECO:0000256" key="3">
    <source>
        <dbReference type="ARBA" id="ARBA00022777"/>
    </source>
</evidence>
<name>A0A9P6ES07_9AGAR</name>
<keyword evidence="4" id="KW-0067">ATP-binding</keyword>